<organism evidence="1 2">
    <name type="scientific">Planococcus lenghuensis</name>
    <dbReference type="NCBI Taxonomy" id="2213202"/>
    <lineage>
        <taxon>Bacteria</taxon>
        <taxon>Bacillati</taxon>
        <taxon>Bacillota</taxon>
        <taxon>Bacilli</taxon>
        <taxon>Bacillales</taxon>
        <taxon>Caryophanaceae</taxon>
        <taxon>Planococcus</taxon>
    </lineage>
</organism>
<dbReference type="KEGG" id="pmar:B0X71_02980"/>
<dbReference type="EMBL" id="CP019640">
    <property type="protein sequence ID" value="AQQ52177.1"/>
    <property type="molecule type" value="Genomic_DNA"/>
</dbReference>
<reference evidence="1 2" key="1">
    <citation type="submission" date="2017-02" db="EMBL/GenBank/DDBJ databases">
        <title>The complete genomic sequence of a novel cold adapted crude oil-degrading bacterium Planococcus qaidamina Y42.</title>
        <authorList>
            <person name="Yang R."/>
        </authorList>
    </citation>
    <scope>NUCLEOTIDE SEQUENCE [LARGE SCALE GENOMIC DNA]</scope>
    <source>
        <strain evidence="1 2">Y42</strain>
    </source>
</reference>
<dbReference type="InterPro" id="IPR043519">
    <property type="entry name" value="NT_sf"/>
</dbReference>
<dbReference type="Proteomes" id="UP000188184">
    <property type="component" value="Chromosome"/>
</dbReference>
<protein>
    <recommendedName>
        <fullName evidence="3">Nucleotidyltransferase domain-containing protein</fullName>
    </recommendedName>
</protein>
<evidence type="ECO:0000313" key="2">
    <source>
        <dbReference type="Proteomes" id="UP000188184"/>
    </source>
</evidence>
<dbReference type="Gene3D" id="3.30.460.10">
    <property type="entry name" value="Beta Polymerase, domain 2"/>
    <property type="match status" value="1"/>
</dbReference>
<sequence length="278" mass="32439">MEFQTRDEKLPAQLERVKSAIEEDLLKDERVLAVFYGGSIGEGNTDRYSDIDLRVVVGAEEIQEFIAEKRKRPHLWGNVSFFEDANPVSSYVVTHYENFIKVDSFYYQPADLKPSVWLQHITIVKDANGLMAQIQQVSQTLSYEPSFAEVEGWRTKFFAYLHETYRRTKRQEYYYALRCLDNMRLSVAGAWYMYRGKKPNAFGDWAHYEGEKSKLTTFQQAMLAGWDCSRNTADILKTAKSITAEFTAVHNSLCDKIGMEKEEERMHRIFNRVFSEVH</sequence>
<evidence type="ECO:0008006" key="3">
    <source>
        <dbReference type="Google" id="ProtNLM"/>
    </source>
</evidence>
<keyword evidence="2" id="KW-1185">Reference proteome</keyword>
<proteinExistence type="predicted"/>
<dbReference type="SUPFAM" id="SSF81301">
    <property type="entry name" value="Nucleotidyltransferase"/>
    <property type="match status" value="1"/>
</dbReference>
<name>A0A1Q2KWJ5_9BACL</name>
<dbReference type="AlphaFoldDB" id="A0A1Q2KWJ5"/>
<dbReference type="CDD" id="cd05403">
    <property type="entry name" value="NT_KNTase_like"/>
    <property type="match status" value="1"/>
</dbReference>
<evidence type="ECO:0000313" key="1">
    <source>
        <dbReference type="EMBL" id="AQQ52177.1"/>
    </source>
</evidence>
<accession>A0A1Q2KWJ5</accession>
<gene>
    <name evidence="1" type="ORF">B0X71_02980</name>
</gene>
<dbReference type="OrthoDB" id="2427280at2"/>
<dbReference type="RefSeq" id="WP_077588049.1">
    <property type="nucleotide sequence ID" value="NZ_CP019640.1"/>
</dbReference>